<proteinExistence type="predicted"/>
<name>A0ACC1A468_9ROSI</name>
<sequence>MTTDDYYGPYQAALEEDWDYIKNYFKKNPYALINPLSAARDNAFQVAVFSNSKQPLEYLLGIAKEGSMAMYAYLEKNEYGDTALHEGCCQWEP</sequence>
<gene>
    <name evidence="1" type="ORF">Patl1_09849</name>
</gene>
<dbReference type="Proteomes" id="UP001164250">
    <property type="component" value="Chromosome 12"/>
</dbReference>
<reference evidence="2" key="1">
    <citation type="journal article" date="2023" name="G3 (Bethesda)">
        <title>Genome assembly and association tests identify interacting loci associated with vigor, precocity, and sex in interspecific pistachio rootstocks.</title>
        <authorList>
            <person name="Palmer W."/>
            <person name="Jacygrad E."/>
            <person name="Sagayaradj S."/>
            <person name="Cavanaugh K."/>
            <person name="Han R."/>
            <person name="Bertier L."/>
            <person name="Beede B."/>
            <person name="Kafkas S."/>
            <person name="Golino D."/>
            <person name="Preece J."/>
            <person name="Michelmore R."/>
        </authorList>
    </citation>
    <scope>NUCLEOTIDE SEQUENCE [LARGE SCALE GENOMIC DNA]</scope>
</reference>
<comment type="caution">
    <text evidence="1">The sequence shown here is derived from an EMBL/GenBank/DDBJ whole genome shotgun (WGS) entry which is preliminary data.</text>
</comment>
<protein>
    <submittedName>
        <fullName evidence="1">Uncharacterized protein</fullName>
    </submittedName>
</protein>
<evidence type="ECO:0000313" key="1">
    <source>
        <dbReference type="EMBL" id="KAJ0081612.1"/>
    </source>
</evidence>
<keyword evidence="2" id="KW-1185">Reference proteome</keyword>
<evidence type="ECO:0000313" key="2">
    <source>
        <dbReference type="Proteomes" id="UP001164250"/>
    </source>
</evidence>
<organism evidence="1 2">
    <name type="scientific">Pistacia atlantica</name>
    <dbReference type="NCBI Taxonomy" id="434234"/>
    <lineage>
        <taxon>Eukaryota</taxon>
        <taxon>Viridiplantae</taxon>
        <taxon>Streptophyta</taxon>
        <taxon>Embryophyta</taxon>
        <taxon>Tracheophyta</taxon>
        <taxon>Spermatophyta</taxon>
        <taxon>Magnoliopsida</taxon>
        <taxon>eudicotyledons</taxon>
        <taxon>Gunneridae</taxon>
        <taxon>Pentapetalae</taxon>
        <taxon>rosids</taxon>
        <taxon>malvids</taxon>
        <taxon>Sapindales</taxon>
        <taxon>Anacardiaceae</taxon>
        <taxon>Pistacia</taxon>
    </lineage>
</organism>
<dbReference type="EMBL" id="CM047908">
    <property type="protein sequence ID" value="KAJ0081612.1"/>
    <property type="molecule type" value="Genomic_DNA"/>
</dbReference>
<accession>A0ACC1A468</accession>